<accession>A0A212KLI0</accession>
<gene>
    <name evidence="1" type="ORF">KL86APRO_30077</name>
</gene>
<sequence length="131" mass="14624">MNTVDHTVNLILSDGIKPEHRDQIYAGITPYLEIPTPRIHVRKADHSTLHEAILLIGDALGWIPLKAAATVYLGTLAKHAGDATWDHIKSLCSRNKSKKFADFPLPYQKILKKLGLKQSLLPSIFLTDFSE</sequence>
<proteinExistence type="predicted"/>
<reference evidence="1" key="1">
    <citation type="submission" date="2016-04" db="EMBL/GenBank/DDBJ databases">
        <authorList>
            <person name="Evans L.H."/>
            <person name="Alamgir A."/>
            <person name="Owens N."/>
            <person name="Weber N.D."/>
            <person name="Virtaneva K."/>
            <person name="Barbian K."/>
            <person name="Babar A."/>
            <person name="Rosenke K."/>
        </authorList>
    </citation>
    <scope>NUCLEOTIDE SEQUENCE</scope>
    <source>
        <strain evidence="1">86</strain>
    </source>
</reference>
<protein>
    <submittedName>
        <fullName evidence="1">Uncharacterized protein</fullName>
    </submittedName>
</protein>
<dbReference type="AlphaFoldDB" id="A0A212KLI0"/>
<dbReference type="EMBL" id="FLUO01000003">
    <property type="protein sequence ID" value="SBW12529.1"/>
    <property type="molecule type" value="Genomic_DNA"/>
</dbReference>
<name>A0A212KLI0_9PROT</name>
<evidence type="ECO:0000313" key="1">
    <source>
        <dbReference type="EMBL" id="SBW12529.1"/>
    </source>
</evidence>
<organism evidence="1">
    <name type="scientific">uncultured Alphaproteobacteria bacterium</name>
    <dbReference type="NCBI Taxonomy" id="91750"/>
    <lineage>
        <taxon>Bacteria</taxon>
        <taxon>Pseudomonadati</taxon>
        <taxon>Pseudomonadota</taxon>
        <taxon>Alphaproteobacteria</taxon>
        <taxon>environmental samples</taxon>
    </lineage>
</organism>